<dbReference type="SUPFAM" id="SSF50494">
    <property type="entry name" value="Trypsin-like serine proteases"/>
    <property type="match status" value="2"/>
</dbReference>
<dbReference type="InterPro" id="IPR000504">
    <property type="entry name" value="RRM_dom"/>
</dbReference>
<evidence type="ECO:0000313" key="6">
    <source>
        <dbReference type="EMBL" id="UYV63623.1"/>
    </source>
</evidence>
<evidence type="ECO:0000313" key="7">
    <source>
        <dbReference type="Proteomes" id="UP001235939"/>
    </source>
</evidence>
<dbReference type="InterPro" id="IPR012677">
    <property type="entry name" value="Nucleotide-bd_a/b_plait_sf"/>
</dbReference>
<feature type="coiled-coil region" evidence="3">
    <location>
        <begin position="106"/>
        <end position="133"/>
    </location>
</feature>
<feature type="domain" description="RRM" evidence="4">
    <location>
        <begin position="208"/>
        <end position="293"/>
    </location>
</feature>
<dbReference type="Gene3D" id="2.40.10.10">
    <property type="entry name" value="Trypsin-like serine proteases"/>
    <property type="match status" value="2"/>
</dbReference>
<dbReference type="InterPro" id="IPR009003">
    <property type="entry name" value="Peptidase_S1_PA"/>
</dbReference>
<protein>
    <submittedName>
        <fullName evidence="6">TMPRSS15</fullName>
    </submittedName>
</protein>
<dbReference type="Pfam" id="PF00089">
    <property type="entry name" value="Trypsin"/>
    <property type="match status" value="1"/>
</dbReference>
<dbReference type="PROSITE" id="PS50102">
    <property type="entry name" value="RRM"/>
    <property type="match status" value="1"/>
</dbReference>
<name>A0ABY6K523_9ARAC</name>
<dbReference type="PANTHER" id="PTHR14398:SF0">
    <property type="entry name" value="ZINC FINGER PROTEIN SWM"/>
    <property type="match status" value="1"/>
</dbReference>
<dbReference type="InterPro" id="IPR001254">
    <property type="entry name" value="Trypsin_dom"/>
</dbReference>
<dbReference type="CDD" id="cd12257">
    <property type="entry name" value="RRM1_RBM26_like"/>
    <property type="match status" value="1"/>
</dbReference>
<dbReference type="InterPro" id="IPR043504">
    <property type="entry name" value="Peptidase_S1_PA_chymotrypsin"/>
</dbReference>
<dbReference type="InterPro" id="IPR035979">
    <property type="entry name" value="RBD_domain_sf"/>
</dbReference>
<proteinExistence type="predicted"/>
<dbReference type="SUPFAM" id="SSF54928">
    <property type="entry name" value="RNA-binding domain, RBD"/>
    <property type="match status" value="1"/>
</dbReference>
<evidence type="ECO:0000256" key="2">
    <source>
        <dbReference type="PROSITE-ProRule" id="PRU00176"/>
    </source>
</evidence>
<gene>
    <name evidence="6" type="ORF">LAZ67_2005046</name>
</gene>
<evidence type="ECO:0000256" key="1">
    <source>
        <dbReference type="ARBA" id="ARBA00022884"/>
    </source>
</evidence>
<evidence type="ECO:0000259" key="4">
    <source>
        <dbReference type="PROSITE" id="PS50102"/>
    </source>
</evidence>
<keyword evidence="1 2" id="KW-0694">RNA-binding</keyword>
<evidence type="ECO:0000259" key="5">
    <source>
        <dbReference type="PROSITE" id="PS50240"/>
    </source>
</evidence>
<feature type="domain" description="Peptidase S1" evidence="5">
    <location>
        <begin position="1"/>
        <end position="469"/>
    </location>
</feature>
<dbReference type="Proteomes" id="UP001235939">
    <property type="component" value="Chromosome 02"/>
</dbReference>
<dbReference type="InterPro" id="IPR045137">
    <property type="entry name" value="RBM26/27"/>
</dbReference>
<dbReference type="Gene3D" id="3.30.70.330">
    <property type="match status" value="1"/>
</dbReference>
<keyword evidence="3" id="KW-0175">Coiled coil</keyword>
<keyword evidence="7" id="KW-1185">Reference proteome</keyword>
<accession>A0ABY6K523</accession>
<evidence type="ECO:0000256" key="3">
    <source>
        <dbReference type="SAM" id="Coils"/>
    </source>
</evidence>
<dbReference type="PANTHER" id="PTHR14398">
    <property type="entry name" value="RNA RECOGNITION RRM/RNP DOMAIN"/>
    <property type="match status" value="1"/>
</dbReference>
<dbReference type="SMART" id="SM00020">
    <property type="entry name" value="Tryp_SPc"/>
    <property type="match status" value="1"/>
</dbReference>
<sequence length="487" mass="56780">MLRRGFELPSPYEELRRISNIMLHPDYEDSGFVNDISLLRMDRPVDFRLHEFHEFMLLELFDDKQRPFLKELGENPDSGMRIVDLKDLILKSSAYDEELVKNMLTNIIEERKAKELKKQRSEELDEERSFELEKLRMQTTHNEFLKTTESVASGTDVPQIEFKKLIPNFNPKETDIATFLNLFERQLKFFKSTKCPLGSVFIGCFAWSTLELRKVPRDQNNITSLNAHFSKFGNIVNIKVGLEDDPEAALVEFSNHSEALSAYRCTDAVLNNRFIKLFWHNKNRRQNSNLTMNPPCSDFIRPVCLPGPELPVERWEGQLCTVLGWGKLHEVGHTFPDTLQEVHLPVLGTDSCRRRTMFLPIYRITDNMFCAGYERGGRDACLHSKKKWVAAFKLRRISTEDEHRPGRPVESVTQENIDKIHVLVMLDRRMTFRRIEETFGIPKTTVDRIMREHLDFGKLSACWVPKTFDTRSKDSKEKVIFGQSCVI</sequence>
<reference evidence="6 7" key="1">
    <citation type="submission" date="2022-01" db="EMBL/GenBank/DDBJ databases">
        <title>A chromosomal length assembly of Cordylochernes scorpioides.</title>
        <authorList>
            <person name="Zeh D."/>
            <person name="Zeh J."/>
        </authorList>
    </citation>
    <scope>NUCLEOTIDE SEQUENCE [LARGE SCALE GENOMIC DNA]</scope>
    <source>
        <strain evidence="6">IN4F17</strain>
        <tissue evidence="6">Whole Body</tissue>
    </source>
</reference>
<dbReference type="PROSITE" id="PS50240">
    <property type="entry name" value="TRYPSIN_DOM"/>
    <property type="match status" value="1"/>
</dbReference>
<dbReference type="EMBL" id="CP092864">
    <property type="protein sequence ID" value="UYV63623.1"/>
    <property type="molecule type" value="Genomic_DNA"/>
</dbReference>
<organism evidence="6 7">
    <name type="scientific">Cordylochernes scorpioides</name>
    <dbReference type="NCBI Taxonomy" id="51811"/>
    <lineage>
        <taxon>Eukaryota</taxon>
        <taxon>Metazoa</taxon>
        <taxon>Ecdysozoa</taxon>
        <taxon>Arthropoda</taxon>
        <taxon>Chelicerata</taxon>
        <taxon>Arachnida</taxon>
        <taxon>Pseudoscorpiones</taxon>
        <taxon>Cheliferoidea</taxon>
        <taxon>Chernetidae</taxon>
        <taxon>Cordylochernes</taxon>
    </lineage>
</organism>